<keyword evidence="1" id="KW-0472">Membrane</keyword>
<accession>A0A7Y2M356</accession>
<name>A0A7Y2M356_9MICO</name>
<feature type="transmembrane region" description="Helical" evidence="1">
    <location>
        <begin position="740"/>
        <end position="762"/>
    </location>
</feature>
<evidence type="ECO:0000313" key="2">
    <source>
        <dbReference type="EMBL" id="NNH04914.1"/>
    </source>
</evidence>
<protein>
    <recommendedName>
        <fullName evidence="4">FtsX-like permease family protein</fullName>
    </recommendedName>
</protein>
<dbReference type="AlphaFoldDB" id="A0A7Y2M356"/>
<organism evidence="2 3">
    <name type="scientific">Microbacterium ulmi</name>
    <dbReference type="NCBI Taxonomy" id="179095"/>
    <lineage>
        <taxon>Bacteria</taxon>
        <taxon>Bacillati</taxon>
        <taxon>Actinomycetota</taxon>
        <taxon>Actinomycetes</taxon>
        <taxon>Micrococcales</taxon>
        <taxon>Microbacteriaceae</taxon>
        <taxon>Microbacterium</taxon>
    </lineage>
</organism>
<proteinExistence type="predicted"/>
<gene>
    <name evidence="2" type="ORF">HLA99_13760</name>
</gene>
<feature type="transmembrane region" description="Helical" evidence="1">
    <location>
        <begin position="924"/>
        <end position="943"/>
    </location>
</feature>
<keyword evidence="3" id="KW-1185">Reference proteome</keyword>
<feature type="transmembrane region" description="Helical" evidence="1">
    <location>
        <begin position="949"/>
        <end position="970"/>
    </location>
</feature>
<comment type="caution">
    <text evidence="2">The sequence shown here is derived from an EMBL/GenBank/DDBJ whole genome shotgun (WGS) entry which is preliminary data.</text>
</comment>
<evidence type="ECO:0000256" key="1">
    <source>
        <dbReference type="SAM" id="Phobius"/>
    </source>
</evidence>
<feature type="transmembrane region" description="Helical" evidence="1">
    <location>
        <begin position="768"/>
        <end position="791"/>
    </location>
</feature>
<keyword evidence="1" id="KW-0812">Transmembrane</keyword>
<dbReference type="Proteomes" id="UP000543598">
    <property type="component" value="Unassembled WGS sequence"/>
</dbReference>
<feature type="transmembrane region" description="Helical" evidence="1">
    <location>
        <begin position="695"/>
        <end position="719"/>
    </location>
</feature>
<sequence length="978" mass="99607">MTDHTAPRRRGERRGRLPGPVRRLFRQPLRVGAVGLLALTALAASGVQSAAAIALQSTLDENWRGLYDILVTPAGAMHPVDGMLPPNGLASGEEGLSLDDLAHVRGVDGVQIAAPVGEIVVPGLRFSSPQVVIPPRFVGGSGEAPQAFRVTATYTTNDGLGDRMVARLEFTIIVDETSGSRADECTPTALTFSGRNGEYLADPSLYPHLVGGSCMVSQVGDGVTMLHDSGYMAWATDPAGALTFNLPSAPQTMTRITLIDPVAERALLGDAGAFLDPLVGVKPSGELTTDDVTEWAQAQATPDDFVRRIRDDAAARAEASAPDEAWLAEVRALYAAHGDDYDTWVAQEQARLAYQPAIPLLATAESAAQLSVKLDVTALGAASVAAGVAGSAGLGEYVLPTATAGVAAGSTVTDVSDLLNPFAARAPGVVWPGADLGIADQAPDWTTLDIGRLFAPGAAVFRERGGDGISLGANGFTAPQREWSDVVGASASQLLAADPAVVGAESAYAGLRDQWQGAMDGSSITAVPVGAFDPDTLDLDAEAANYVPLGAYAPVGSTLADGPHAGARVQPSLSGLGLVSPRTVAIGSIESAPIWGAETPIGAIRVRVGGIDGYGPDAQRRVIEVAQAIEDLGFAASIVAGSSPVDAGVHVDGYAFGTTDPDGSQSVGELGTITQRWSELGAAARVELSVSAATLSILGIALAAGVLLLGAVQLAGVPARRRQAVVMREVGFTRVRIARWFALEELPGLAIVAAVGAAAWWISGGTGITAIAGASAAGATLVVAVGAVIASSRVMGPRMPRDVRSRRLGARSVAAFGSRQALVHPLSSVIHVVAIAIVGVAAAALASAVLAGRDAAGQSSLALLVTGRQLLPQLALGSAGAAGGILLAVLTRRIGLADRADQWSALRAAGWTRRQLALAQRTEGVAIGVPGLLVSAAAVWLGAARVGLGHPILLTAIAVLGGLVTVGFAFSTRREGTS</sequence>
<dbReference type="EMBL" id="JABEMB010000026">
    <property type="protein sequence ID" value="NNH04914.1"/>
    <property type="molecule type" value="Genomic_DNA"/>
</dbReference>
<feature type="transmembrane region" description="Helical" evidence="1">
    <location>
        <begin position="829"/>
        <end position="850"/>
    </location>
</feature>
<evidence type="ECO:0000313" key="3">
    <source>
        <dbReference type="Proteomes" id="UP000543598"/>
    </source>
</evidence>
<evidence type="ECO:0008006" key="4">
    <source>
        <dbReference type="Google" id="ProtNLM"/>
    </source>
</evidence>
<keyword evidence="1" id="KW-1133">Transmembrane helix</keyword>
<reference evidence="2 3" key="1">
    <citation type="submission" date="2020-05" db="EMBL/GenBank/DDBJ databases">
        <title>MicrobeNet Type strains.</title>
        <authorList>
            <person name="Nicholson A.C."/>
        </authorList>
    </citation>
    <scope>NUCLEOTIDE SEQUENCE [LARGE SCALE GENOMIC DNA]</scope>
    <source>
        <strain evidence="2 3">JCM 14282</strain>
    </source>
</reference>
<feature type="transmembrane region" description="Helical" evidence="1">
    <location>
        <begin position="870"/>
        <end position="890"/>
    </location>
</feature>
<dbReference type="RefSeq" id="WP_167036965.1">
    <property type="nucleotide sequence ID" value="NZ_BAAANA010000001.1"/>
</dbReference>